<feature type="region of interest" description="Disordered" evidence="3">
    <location>
        <begin position="144"/>
        <end position="192"/>
    </location>
</feature>
<accession>A0A931BUG2</accession>
<dbReference type="InterPro" id="IPR006145">
    <property type="entry name" value="PsdUridine_synth_RsuA/RluA"/>
</dbReference>
<evidence type="ECO:0000256" key="3">
    <source>
        <dbReference type="SAM" id="MobiDB-lite"/>
    </source>
</evidence>
<dbReference type="GO" id="GO:0003723">
    <property type="term" value="F:RNA binding"/>
    <property type="evidence" value="ECO:0007669"/>
    <property type="project" value="InterPro"/>
</dbReference>
<dbReference type="PANTHER" id="PTHR21600">
    <property type="entry name" value="MITOCHONDRIAL RNA PSEUDOURIDINE SYNTHASE"/>
    <property type="match status" value="1"/>
</dbReference>
<dbReference type="GO" id="GO:0000455">
    <property type="term" value="P:enzyme-directed rRNA pseudouridine synthesis"/>
    <property type="evidence" value="ECO:0007669"/>
    <property type="project" value="TreeGrafter"/>
</dbReference>
<comment type="similarity">
    <text evidence="1">Belongs to the pseudouridine synthase RluA family.</text>
</comment>
<dbReference type="GO" id="GO:0009982">
    <property type="term" value="F:pseudouridine synthase activity"/>
    <property type="evidence" value="ECO:0007669"/>
    <property type="project" value="InterPro"/>
</dbReference>
<dbReference type="SUPFAM" id="SSF55120">
    <property type="entry name" value="Pseudouridine synthase"/>
    <property type="match status" value="1"/>
</dbReference>
<sequence>MNAEEIVSKLLYRDALMLVINKPAGLPVHPGPKGGETLTHHLDALRFGLPRRPEAAHRLDKDTSGCLILGRHAKALARLNEMFKRNEIDKVYWAVVEGGPDGDEGEIDLPLAPKSPDRGWWMKVDPKGQPSLTKWRVLGRSLTASGQGAGSAAMPSPPLWRRAGEGSESATSQNGAPTPPPLTPPGDGEGNRSRLTLLELRPITGRTHQLRVHCAASGFPILGDPIYGTAPRFGGPGLHLHARAVTVPLYPKKAPITVEAPVPEHMRERVQACGVTLGVIPDGVADPGSSGG</sequence>
<evidence type="ECO:0000256" key="2">
    <source>
        <dbReference type="ARBA" id="ARBA00023235"/>
    </source>
</evidence>
<dbReference type="AlphaFoldDB" id="A0A931BUG2"/>
<dbReference type="Pfam" id="PF00849">
    <property type="entry name" value="PseudoU_synth_2"/>
    <property type="match status" value="1"/>
</dbReference>
<comment type="caution">
    <text evidence="5">The sequence shown here is derived from an EMBL/GenBank/DDBJ whole genome shotgun (WGS) entry which is preliminary data.</text>
</comment>
<evidence type="ECO:0000313" key="6">
    <source>
        <dbReference type="Proteomes" id="UP000599312"/>
    </source>
</evidence>
<dbReference type="Gene3D" id="3.30.2350.10">
    <property type="entry name" value="Pseudouridine synthase"/>
    <property type="match status" value="1"/>
</dbReference>
<evidence type="ECO:0000256" key="1">
    <source>
        <dbReference type="ARBA" id="ARBA00010876"/>
    </source>
</evidence>
<keyword evidence="2" id="KW-0413">Isomerase</keyword>
<proteinExistence type="inferred from homology"/>
<reference evidence="5" key="1">
    <citation type="submission" date="2020-11" db="EMBL/GenBank/DDBJ databases">
        <authorList>
            <person name="Kim M.K."/>
        </authorList>
    </citation>
    <scope>NUCLEOTIDE SEQUENCE</scope>
    <source>
        <strain evidence="5">BT350</strain>
    </source>
</reference>
<dbReference type="InterPro" id="IPR050188">
    <property type="entry name" value="RluA_PseudoU_synthase"/>
</dbReference>
<organism evidence="5 6">
    <name type="scientific">Microvirga alba</name>
    <dbReference type="NCBI Taxonomy" id="2791025"/>
    <lineage>
        <taxon>Bacteria</taxon>
        <taxon>Pseudomonadati</taxon>
        <taxon>Pseudomonadota</taxon>
        <taxon>Alphaproteobacteria</taxon>
        <taxon>Hyphomicrobiales</taxon>
        <taxon>Methylobacteriaceae</taxon>
        <taxon>Microvirga</taxon>
    </lineage>
</organism>
<dbReference type="GO" id="GO:0140098">
    <property type="term" value="F:catalytic activity, acting on RNA"/>
    <property type="evidence" value="ECO:0007669"/>
    <property type="project" value="UniProtKB-ARBA"/>
</dbReference>
<dbReference type="PROSITE" id="PS01129">
    <property type="entry name" value="PSI_RLU"/>
    <property type="match status" value="1"/>
</dbReference>
<dbReference type="EMBL" id="JADQDO010000002">
    <property type="protein sequence ID" value="MBF9233042.1"/>
    <property type="molecule type" value="Genomic_DNA"/>
</dbReference>
<dbReference type="CDD" id="cd02869">
    <property type="entry name" value="PseudoU_synth_RluA_like"/>
    <property type="match status" value="1"/>
</dbReference>
<dbReference type="Proteomes" id="UP000599312">
    <property type="component" value="Unassembled WGS sequence"/>
</dbReference>
<dbReference type="InterPro" id="IPR006224">
    <property type="entry name" value="PsdUridine_synth_RluA-like_CS"/>
</dbReference>
<keyword evidence="6" id="KW-1185">Reference proteome</keyword>
<evidence type="ECO:0000259" key="4">
    <source>
        <dbReference type="Pfam" id="PF00849"/>
    </source>
</evidence>
<name>A0A931BUG2_9HYPH</name>
<dbReference type="InterPro" id="IPR020103">
    <property type="entry name" value="PsdUridine_synth_cat_dom_sf"/>
</dbReference>
<dbReference type="PANTHER" id="PTHR21600:SF44">
    <property type="entry name" value="RIBOSOMAL LARGE SUBUNIT PSEUDOURIDINE SYNTHASE D"/>
    <property type="match status" value="1"/>
</dbReference>
<gene>
    <name evidence="5" type="ORF">I2H38_06580</name>
</gene>
<protein>
    <submittedName>
        <fullName evidence="5">RNA pseudouridine synthase</fullName>
    </submittedName>
</protein>
<evidence type="ECO:0000313" key="5">
    <source>
        <dbReference type="EMBL" id="MBF9233042.1"/>
    </source>
</evidence>
<feature type="domain" description="Pseudouridine synthase RsuA/RluA-like" evidence="4">
    <location>
        <begin position="18"/>
        <end position="216"/>
    </location>
</feature>
<dbReference type="RefSeq" id="WP_196271021.1">
    <property type="nucleotide sequence ID" value="NZ_JADQDO010000002.1"/>
</dbReference>